<dbReference type="InterPro" id="IPR027463">
    <property type="entry name" value="AcrB_DN_DC_subdom"/>
</dbReference>
<dbReference type="Proteomes" id="UP001549099">
    <property type="component" value="Unassembled WGS sequence"/>
</dbReference>
<comment type="caution">
    <text evidence="2">The sequence shown here is derived from an EMBL/GenBank/DDBJ whole genome shotgun (WGS) entry which is preliminary data.</text>
</comment>
<feature type="transmembrane region" description="Helical" evidence="1">
    <location>
        <begin position="461"/>
        <end position="484"/>
    </location>
</feature>
<dbReference type="Gene3D" id="3.30.70.1430">
    <property type="entry name" value="Multidrug efflux transporter AcrB pore domain"/>
    <property type="match status" value="2"/>
</dbReference>
<dbReference type="Gene3D" id="3.30.70.1440">
    <property type="entry name" value="Multidrug efflux transporter AcrB pore domain"/>
    <property type="match status" value="1"/>
</dbReference>
<evidence type="ECO:0000313" key="2">
    <source>
        <dbReference type="EMBL" id="MET3575699.1"/>
    </source>
</evidence>
<feature type="transmembrane region" description="Helical" evidence="1">
    <location>
        <begin position="520"/>
        <end position="538"/>
    </location>
</feature>
<dbReference type="Gene3D" id="1.20.1640.10">
    <property type="entry name" value="Multidrug efflux transporter AcrB transmembrane domain"/>
    <property type="match status" value="2"/>
</dbReference>
<proteinExistence type="predicted"/>
<dbReference type="Gene3D" id="3.30.2090.10">
    <property type="entry name" value="Multidrug efflux transporter AcrB TolC docking domain, DN and DC subdomains"/>
    <property type="match status" value="2"/>
</dbReference>
<dbReference type="RefSeq" id="WP_354197076.1">
    <property type="nucleotide sequence ID" value="NZ_JBEPLW010000010.1"/>
</dbReference>
<keyword evidence="1" id="KW-0472">Membrane</keyword>
<keyword evidence="1" id="KW-0812">Transmembrane</keyword>
<dbReference type="PANTHER" id="PTHR32063:SF0">
    <property type="entry name" value="SWARMING MOTILITY PROTEIN SWRC"/>
    <property type="match status" value="1"/>
</dbReference>
<dbReference type="SUPFAM" id="SSF82866">
    <property type="entry name" value="Multidrug efflux transporter AcrB transmembrane domain"/>
    <property type="match status" value="2"/>
</dbReference>
<keyword evidence="3" id="KW-1185">Reference proteome</keyword>
<feature type="transmembrane region" description="Helical" evidence="1">
    <location>
        <begin position="324"/>
        <end position="351"/>
    </location>
</feature>
<reference evidence="2 3" key="1">
    <citation type="submission" date="2024-06" db="EMBL/GenBank/DDBJ databases">
        <title>Genomic Encyclopedia of Type Strains, Phase IV (KMG-IV): sequencing the most valuable type-strain genomes for metagenomic binning, comparative biology and taxonomic classification.</title>
        <authorList>
            <person name="Goeker M."/>
        </authorList>
    </citation>
    <scope>NUCLEOTIDE SEQUENCE [LARGE SCALE GENOMIC DNA]</scope>
    <source>
        <strain evidence="2 3">DSM 26128</strain>
    </source>
</reference>
<feature type="transmembrane region" description="Helical" evidence="1">
    <location>
        <begin position="950"/>
        <end position="971"/>
    </location>
</feature>
<name>A0ABV2GBN9_9BACL</name>
<feature type="transmembrane region" description="Helical" evidence="1">
    <location>
        <begin position="12"/>
        <end position="30"/>
    </location>
</feature>
<keyword evidence="1" id="KW-1133">Transmembrane helix</keyword>
<dbReference type="PRINTS" id="PR00702">
    <property type="entry name" value="ACRIFLAVINRP"/>
</dbReference>
<feature type="transmembrane region" description="Helical" evidence="1">
    <location>
        <begin position="384"/>
        <end position="408"/>
    </location>
</feature>
<dbReference type="PANTHER" id="PTHR32063">
    <property type="match status" value="1"/>
</dbReference>
<dbReference type="EMBL" id="JBEPLW010000010">
    <property type="protein sequence ID" value="MET3575699.1"/>
    <property type="molecule type" value="Genomic_DNA"/>
</dbReference>
<protein>
    <submittedName>
        <fullName evidence="2">HAE1 family hydrophobic/amphiphilic exporter-1</fullName>
    </submittedName>
</protein>
<dbReference type="InterPro" id="IPR001036">
    <property type="entry name" value="Acrflvin-R"/>
</dbReference>
<evidence type="ECO:0000256" key="1">
    <source>
        <dbReference type="SAM" id="Phobius"/>
    </source>
</evidence>
<gene>
    <name evidence="2" type="ORF">ABID49_001604</name>
</gene>
<dbReference type="Pfam" id="PF00873">
    <property type="entry name" value="ACR_tran"/>
    <property type="match status" value="1"/>
</dbReference>
<sequence length="1024" mass="110953">MKISEFSIRRPVFTIVTMLLVLILGVVSFLKIPLTLIPELNPPVAVVVTNYSGAGPEEVSEKVTKPLENNLSTLPGLKKIQSMSQEGANLLFLEFDWSTEIDDVQMDVLQRIDQTPLPDDAGKPQFLKFDPSQFPVIQLSLRAEEGTGDIRDIADRLETELRRTEGVASVTVSAKLVEDVAVELDPAKLEERGLSQSDVVQALRANNISLPGEPVNTEEGQRLTTRVMSTLVSMDEIRDLVLTVNPVDGKEVKIGDVAEVEAAQDEEMTTRTDDEPSVIMSVLQESGANTADVSKSFKESLDKLLKKKDFSGVQADILFDQGDYIALAIGNIGQSLILGGIFAMIVLFLFLKTVKSPAIIGVAIPYSVIVTFVLMYFADFALNILTLGALALGIGMLVDNAIVVIENIERHLALGKRPRQAALDGTKEVGGAITASTLTTIAVFVPVIFISGLIGRIFTEFALTISFSLLASLAVALTVIPMMASRMLERPKRNLEARRRRSKTYKNFERSINWSLSHRPAVLGMTLFLLVAGSLGLWRVGTEFLPATDEGFVSIAVNLPDGASLDATDRVIRKIEDRLRDEKDVDVYVSLTGGTQQGLAQGSGEADRGELYVKLKPLNERSRSVFEFVDDVQPEVKKDIGDEAEVTFNLQTAAGSSPNTLTFTLSDPDGARLENESDKLMKRLPRVDGFTEVSNDLVEAVEEIRIVVDREAASANGMAPAQIADTVNNMTRGVPATQIVEDGDVRTVHVVLGGEAGNSLDGLKEMKLRTPSGTFVRLADLADVTVEEGPAAIRRVDQADAIRFTVHHESGLTLGEATKKVKEEIEKAHISDETDLTFGGDRELFESAIGDMTMAVILAVVLVYIVMAAQFESFKYPLVIMFTVPLMIIGVAVALFATNTPLSVSAIIGILILVGIVVNNGIVLVDYINQRKAQGMASLEAIVVSVKDRARPILMTALTTILGLLPLALGIGEGTEINQPMGIAVIGGLISSTALTLFVVPVIYSLFDPETRKLKKDKTTARDL</sequence>
<accession>A0ABV2GBN9</accession>
<feature type="transmembrane region" description="Helical" evidence="1">
    <location>
        <begin position="983"/>
        <end position="1007"/>
    </location>
</feature>
<feature type="transmembrane region" description="Helical" evidence="1">
    <location>
        <begin position="358"/>
        <end position="378"/>
    </location>
</feature>
<feature type="transmembrane region" description="Helical" evidence="1">
    <location>
        <begin position="904"/>
        <end position="929"/>
    </location>
</feature>
<dbReference type="Gene3D" id="3.30.70.1320">
    <property type="entry name" value="Multidrug efflux transporter AcrB pore domain like"/>
    <property type="match status" value="1"/>
</dbReference>
<dbReference type="SUPFAM" id="SSF82693">
    <property type="entry name" value="Multidrug efflux transporter AcrB pore domain, PN1, PN2, PC1 and PC2 subdomains"/>
    <property type="match status" value="3"/>
</dbReference>
<feature type="transmembrane region" description="Helical" evidence="1">
    <location>
        <begin position="429"/>
        <end position="455"/>
    </location>
</feature>
<evidence type="ECO:0000313" key="3">
    <source>
        <dbReference type="Proteomes" id="UP001549099"/>
    </source>
</evidence>
<dbReference type="SUPFAM" id="SSF82714">
    <property type="entry name" value="Multidrug efflux transporter AcrB TolC docking domain, DN and DC subdomains"/>
    <property type="match status" value="2"/>
</dbReference>
<feature type="transmembrane region" description="Helical" evidence="1">
    <location>
        <begin position="878"/>
        <end position="898"/>
    </location>
</feature>
<organism evidence="2 3">
    <name type="scientific">Bhargavaea ullalensis</name>
    <dbReference type="NCBI Taxonomy" id="1265685"/>
    <lineage>
        <taxon>Bacteria</taxon>
        <taxon>Bacillati</taxon>
        <taxon>Bacillota</taxon>
        <taxon>Bacilli</taxon>
        <taxon>Bacillales</taxon>
        <taxon>Caryophanaceae</taxon>
        <taxon>Bhargavaea</taxon>
    </lineage>
</organism>
<feature type="transmembrane region" description="Helical" evidence="1">
    <location>
        <begin position="852"/>
        <end position="871"/>
    </location>
</feature>